<keyword evidence="3" id="KW-1185">Reference proteome</keyword>
<dbReference type="OrthoDB" id="9889650at2"/>
<comment type="caution">
    <text evidence="1">The sequence shown here is derived from an EMBL/GenBank/DDBJ whole genome shotgun (WGS) entry which is preliminary data.</text>
</comment>
<sequence length="122" mass="13508">MAGDVGLRIDEISANLGKLITMHTDVRRMRERIVSLRQQNASGVWPDIDEVSDFARRYDDALRDCDRELLAISGEIESCRVALAESARALQAQDAEVHARLVALANALETAGYATRRPMQAV</sequence>
<dbReference type="Proteomes" id="UP000321723">
    <property type="component" value="Unassembled WGS sequence"/>
</dbReference>
<evidence type="ECO:0000313" key="4">
    <source>
        <dbReference type="Proteomes" id="UP000564629"/>
    </source>
</evidence>
<gene>
    <name evidence="1" type="ORF">CHO01_38380</name>
    <name evidence="2" type="ORF">HNR08_001088</name>
</gene>
<name>A0A511FHP0_9CELL</name>
<proteinExistence type="predicted"/>
<evidence type="ECO:0000313" key="3">
    <source>
        <dbReference type="Proteomes" id="UP000321723"/>
    </source>
</evidence>
<dbReference type="Proteomes" id="UP000564629">
    <property type="component" value="Unassembled WGS sequence"/>
</dbReference>
<reference evidence="2 4" key="2">
    <citation type="submission" date="2020-08" db="EMBL/GenBank/DDBJ databases">
        <title>Sequencing the genomes of 1000 actinobacteria strains.</title>
        <authorList>
            <person name="Klenk H.-P."/>
        </authorList>
    </citation>
    <scope>NUCLEOTIDE SEQUENCE [LARGE SCALE GENOMIC DNA]</scope>
    <source>
        <strain evidence="2 4">DSM 9581</strain>
    </source>
</reference>
<accession>A0A511FHP0</accession>
<protein>
    <submittedName>
        <fullName evidence="1">Uncharacterized protein</fullName>
    </submittedName>
</protein>
<dbReference type="EMBL" id="JACHDN010000001">
    <property type="protein sequence ID" value="MBB5472352.1"/>
    <property type="molecule type" value="Genomic_DNA"/>
</dbReference>
<evidence type="ECO:0000313" key="1">
    <source>
        <dbReference type="EMBL" id="GEL48722.1"/>
    </source>
</evidence>
<dbReference type="RefSeq" id="WP_146840712.1">
    <property type="nucleotide sequence ID" value="NZ_BJVQ01000103.1"/>
</dbReference>
<dbReference type="EMBL" id="BJVQ01000103">
    <property type="protein sequence ID" value="GEL48722.1"/>
    <property type="molecule type" value="Genomic_DNA"/>
</dbReference>
<reference evidence="1 3" key="1">
    <citation type="submission" date="2019-07" db="EMBL/GenBank/DDBJ databases">
        <title>Whole genome shotgun sequence of Cellulomonas hominis NBRC 16055.</title>
        <authorList>
            <person name="Hosoyama A."/>
            <person name="Uohara A."/>
            <person name="Ohji S."/>
            <person name="Ichikawa N."/>
        </authorList>
    </citation>
    <scope>NUCLEOTIDE SEQUENCE [LARGE SCALE GENOMIC DNA]</scope>
    <source>
        <strain evidence="1 3">NBRC 16055</strain>
    </source>
</reference>
<dbReference type="AlphaFoldDB" id="A0A511FHP0"/>
<organism evidence="1 3">
    <name type="scientific">Cellulomonas hominis</name>
    <dbReference type="NCBI Taxonomy" id="156981"/>
    <lineage>
        <taxon>Bacteria</taxon>
        <taxon>Bacillati</taxon>
        <taxon>Actinomycetota</taxon>
        <taxon>Actinomycetes</taxon>
        <taxon>Micrococcales</taxon>
        <taxon>Cellulomonadaceae</taxon>
        <taxon>Cellulomonas</taxon>
    </lineage>
</organism>
<evidence type="ECO:0000313" key="2">
    <source>
        <dbReference type="EMBL" id="MBB5472352.1"/>
    </source>
</evidence>